<sequence>MALFMGRKPSDNRPLLHVTSGSESISQLHGAPIASTLFHSDIPYLAISKVIEVTQFKHVEARQSGTRYYHYYEPVIPQEVWNYMNQGYLMCGSNVSYHPNYVEHRPIGVYSSDWSPTSADIFIGNFQGSMGGGHPYGGISSGWAPIDMHDMANADETVDQAVRIQSDSFITDYPTSKSYYRNNWSISGLSPETKNYKRVIQSPNVSASASRATSASFTKENKINRALFANGTTSSRMRIIRPTASAPTTLTYSSTNPSDSNFKLIIYIFNVKYNSSNKLEHVKPDISDGIRISREDMVVGDLAMKNGMFITDPAPNEDLLDSTISSHKYKVKYPFFDRLVKGLTLAQLADYPFPYCRFFKSSNGNWSVNEGTGWYNIDTILLVHSPSALLGTGVSLDFSADEIKYKGSKGEYLIASRARKYTPFVLGGDSAITAVFPAETNTFAQLKQGTSFKKEVIDFGPSDWRRVLNPDQCGNYYKTVVKQRIKLPPGSTNKSYLSVHVSSPYLKGEASSTIAGKTSKMNVGIDGYSGWSNLQYMIFSKDHPDKEAVVSDIGFSTMRDVSKTSSDGSWWYFSSTGNKMQAVRIQYKIRVNWVRNELELVGWYKLTNAALQCAEYSGKTTYYNKLGERDVTYKTPEVRLGFYILGTA</sequence>
<evidence type="ECO:0000313" key="2">
    <source>
        <dbReference type="Proteomes" id="UP000302168"/>
    </source>
</evidence>
<dbReference type="Proteomes" id="UP000302168">
    <property type="component" value="Segment"/>
</dbReference>
<gene>
    <name evidence="1" type="ORF">ACHELOUS_12</name>
</gene>
<keyword evidence="2" id="KW-1185">Reference proteome</keyword>
<protein>
    <submittedName>
        <fullName evidence="1">Uncharacterized protein</fullName>
    </submittedName>
</protein>
<dbReference type="EMBL" id="MK796244">
    <property type="protein sequence ID" value="QCQ57609.1"/>
    <property type="molecule type" value="Genomic_DNA"/>
</dbReference>
<reference evidence="1 2" key="1">
    <citation type="submission" date="2019-04" db="EMBL/GenBank/DDBJ databases">
        <authorList>
            <person name="Gallagher L."/>
            <person name="Broussard G."/>
        </authorList>
    </citation>
    <scope>NUCLEOTIDE SEQUENCE [LARGE SCALE GENOMIC DNA]</scope>
</reference>
<evidence type="ECO:0000313" key="1">
    <source>
        <dbReference type="EMBL" id="QCQ57609.1"/>
    </source>
</evidence>
<organism evidence="1 2">
    <name type="scientific">Vibrio phage Achelous</name>
    <dbReference type="NCBI Taxonomy" id="2576872"/>
    <lineage>
        <taxon>Viruses</taxon>
        <taxon>Duplodnaviria</taxon>
        <taxon>Heunggongvirae</taxon>
        <taxon>Uroviricota</taxon>
        <taxon>Caudoviricetes</taxon>
        <taxon>Demerecviridae</taxon>
        <taxon>Ermolyevavirinae</taxon>
        <taxon>Thalassavirus</taxon>
        <taxon>Thalassavirus achelous</taxon>
    </lineage>
</organism>
<accession>A0A4P8MX48</accession>
<proteinExistence type="predicted"/>
<name>A0A4P8MX48_9CAUD</name>